<keyword evidence="1" id="KW-0472">Membrane</keyword>
<gene>
    <name evidence="2" type="ORF">OG308_18185</name>
</gene>
<name>A0ABZ1N024_9NOCA</name>
<reference evidence="2 3" key="1">
    <citation type="submission" date="2022-10" db="EMBL/GenBank/DDBJ databases">
        <title>The complete genomes of actinobacterial strains from the NBC collection.</title>
        <authorList>
            <person name="Joergensen T.S."/>
            <person name="Alvarez Arevalo M."/>
            <person name="Sterndorff E.B."/>
            <person name="Faurdal D."/>
            <person name="Vuksanovic O."/>
            <person name="Mourched A.-S."/>
            <person name="Charusanti P."/>
            <person name="Shaw S."/>
            <person name="Blin K."/>
            <person name="Weber T."/>
        </authorList>
    </citation>
    <scope>NUCLEOTIDE SEQUENCE [LARGE SCALE GENOMIC DNA]</scope>
    <source>
        <strain evidence="2 3">NBC_01413</strain>
    </source>
</reference>
<dbReference type="Proteomes" id="UP001621418">
    <property type="component" value="Chromosome"/>
</dbReference>
<evidence type="ECO:0000313" key="3">
    <source>
        <dbReference type="Proteomes" id="UP001621418"/>
    </source>
</evidence>
<feature type="transmembrane region" description="Helical" evidence="1">
    <location>
        <begin position="80"/>
        <end position="100"/>
    </location>
</feature>
<proteinExistence type="predicted"/>
<accession>A0ABZ1N024</accession>
<keyword evidence="1" id="KW-1133">Transmembrane helix</keyword>
<dbReference type="RefSeq" id="WP_364654107.1">
    <property type="nucleotide sequence ID" value="NZ_CP109527.1"/>
</dbReference>
<feature type="transmembrane region" description="Helical" evidence="1">
    <location>
        <begin position="46"/>
        <end position="68"/>
    </location>
</feature>
<protein>
    <submittedName>
        <fullName evidence="2">ABC transporter permease</fullName>
    </submittedName>
</protein>
<evidence type="ECO:0000313" key="2">
    <source>
        <dbReference type="EMBL" id="WTY33278.1"/>
    </source>
</evidence>
<feature type="transmembrane region" description="Helical" evidence="1">
    <location>
        <begin position="16"/>
        <end position="34"/>
    </location>
</feature>
<feature type="transmembrane region" description="Helical" evidence="1">
    <location>
        <begin position="112"/>
        <end position="131"/>
    </location>
</feature>
<organism evidence="2 3">
    <name type="scientific">Nocardia salmonicida</name>
    <dbReference type="NCBI Taxonomy" id="53431"/>
    <lineage>
        <taxon>Bacteria</taxon>
        <taxon>Bacillati</taxon>
        <taxon>Actinomycetota</taxon>
        <taxon>Actinomycetes</taxon>
        <taxon>Mycobacteriales</taxon>
        <taxon>Nocardiaceae</taxon>
        <taxon>Nocardia</taxon>
    </lineage>
</organism>
<sequence>MYVSQPVRTVLDNRPIYLSFGLAWLVGHGTFALSHGPNPLLDLPSFVPSALLGVGLLAAMIVTTVVSMRAQRGATGREAVVGNLLGASWLIGFAALFFLITALGSTLSPDTAATLWPTGSGLIVGLLYLAGGAAYRDVLQYTLGAWLAVSSTAALFLDGAYLYWALALAGGGSYLLAAAIEPRRIAAAAA</sequence>
<evidence type="ECO:0000256" key="1">
    <source>
        <dbReference type="SAM" id="Phobius"/>
    </source>
</evidence>
<keyword evidence="1" id="KW-0812">Transmembrane</keyword>
<keyword evidence="3" id="KW-1185">Reference proteome</keyword>
<feature type="transmembrane region" description="Helical" evidence="1">
    <location>
        <begin position="138"/>
        <end position="156"/>
    </location>
</feature>
<feature type="transmembrane region" description="Helical" evidence="1">
    <location>
        <begin position="162"/>
        <end position="180"/>
    </location>
</feature>
<dbReference type="EMBL" id="CP109527">
    <property type="protein sequence ID" value="WTY33278.1"/>
    <property type="molecule type" value="Genomic_DNA"/>
</dbReference>